<dbReference type="Gene3D" id="2.60.169.10">
    <property type="entry name" value="Microviridae F protein"/>
    <property type="match status" value="1"/>
</dbReference>
<keyword evidence="5" id="KW-0946">Virion</keyword>
<comment type="similarity">
    <text evidence="2">Belongs to the microviridae F protein family.</text>
</comment>
<evidence type="ECO:0000256" key="2">
    <source>
        <dbReference type="ARBA" id="ARBA00009963"/>
    </source>
</evidence>
<accession>A0A8S5R3G4</accession>
<dbReference type="GO" id="GO:0005198">
    <property type="term" value="F:structural molecule activity"/>
    <property type="evidence" value="ECO:0007669"/>
    <property type="project" value="InterPro"/>
</dbReference>
<dbReference type="GO" id="GO:0039615">
    <property type="term" value="C:T=1 icosahedral viral capsid"/>
    <property type="evidence" value="ECO:0007669"/>
    <property type="project" value="UniProtKB-KW"/>
</dbReference>
<evidence type="ECO:0000313" key="6">
    <source>
        <dbReference type="EMBL" id="DAE25633.1"/>
    </source>
</evidence>
<dbReference type="InterPro" id="IPR003514">
    <property type="entry name" value="Microviridae_protein_F"/>
</dbReference>
<dbReference type="InterPro" id="IPR016184">
    <property type="entry name" value="Capsid/spike_ssDNA_virus"/>
</dbReference>
<dbReference type="Pfam" id="PF02305">
    <property type="entry name" value="Phage_F"/>
    <property type="match status" value="2"/>
</dbReference>
<keyword evidence="3" id="KW-1140">T=1 icosahedral capsid protein</keyword>
<protein>
    <submittedName>
        <fullName evidence="6">Major capsid protein</fullName>
    </submittedName>
</protein>
<reference evidence="6" key="1">
    <citation type="journal article" date="2021" name="Proc. Natl. Acad. Sci. U.S.A.">
        <title>A Catalog of Tens of Thousands of Viruses from Human Metagenomes Reveals Hidden Associations with Chronic Diseases.</title>
        <authorList>
            <person name="Tisza M.J."/>
            <person name="Buck C.B."/>
        </authorList>
    </citation>
    <scope>NUCLEOTIDE SEQUENCE</scope>
    <source>
        <strain evidence="6">Cts131</strain>
    </source>
</reference>
<sequence>MFLTRKKNRKSIQNLSHVSCTTAAAGNLNPISVVQIVAGDEVSFDPSVFVQAFPMKAPLVNGYQVCLEYFFVPDRLYNLSLALDESGVTEDPYSVEFPLVPLLPSSEGLDQVTPVAGSTKKPVFPASTDTERLTKFAKNVVQQGSLADFLGFPVGFTPFLDSSNAKVSALGVLGYLDIFYNYYANQQIDTFPTAKYTRGVASDRGPSLSPASTLTFNLDDLAEFLRYVKRSETPSSALVTWYIEKLPAMQSTPEKILGSWPWLCSRASIFQRCQRPYYLESWLRTSGIVQTNQTVSDDDGVVTIQSIRQGSHIQRWLELAMGGGSRYSDYINGQFDVSRLKNTNVPVFLGADRKFLGSNVIYQTTGAGDASSPLGTFAGQASAGENFKQRRFSFGENGAFFVIASLVPDTIYYRGFDPFLFDATLGDKYAPALDNIGFEPLQTRFLEGLPRPVIFDSNDSGSRLSYLTFSDVFDKDSAVGYVPSWSKLTQVVSRAHGLLATDLRYWLLAREYGGNNAGYQSFFDGLLTRLSEQASSGALSQDVYETIVDFLNCLRQNVDPSPYIYSDRYNNVFADVSPNAQNFVLTFSCEMKVRREKAKVNMPSII</sequence>
<dbReference type="EMBL" id="BK057818">
    <property type="protein sequence ID" value="DAE25633.1"/>
    <property type="molecule type" value="Genomic_DNA"/>
</dbReference>
<evidence type="ECO:0000256" key="3">
    <source>
        <dbReference type="ARBA" id="ARBA00022431"/>
    </source>
</evidence>
<evidence type="ECO:0000256" key="1">
    <source>
        <dbReference type="ARBA" id="ARBA00004328"/>
    </source>
</evidence>
<name>A0A8S5R3G4_9VIRU</name>
<dbReference type="InterPro" id="IPR037002">
    <property type="entry name" value="Microviridae_protein_F_sf"/>
</dbReference>
<organism evidence="6">
    <name type="scientific">Microviridae sp. cts131</name>
    <dbReference type="NCBI Taxonomy" id="2825008"/>
    <lineage>
        <taxon>Viruses</taxon>
        <taxon>Monodnaviria</taxon>
        <taxon>Sangervirae</taxon>
        <taxon>Phixviricota</taxon>
        <taxon>Malgrandaviricetes</taxon>
        <taxon>Petitvirales</taxon>
        <taxon>Microviridae</taxon>
    </lineage>
</organism>
<dbReference type="SUPFAM" id="SSF88645">
    <property type="entry name" value="ssDNA viruses"/>
    <property type="match status" value="2"/>
</dbReference>
<proteinExistence type="inferred from homology"/>
<evidence type="ECO:0000256" key="5">
    <source>
        <dbReference type="ARBA" id="ARBA00022844"/>
    </source>
</evidence>
<evidence type="ECO:0000256" key="4">
    <source>
        <dbReference type="ARBA" id="ARBA00022561"/>
    </source>
</evidence>
<keyword evidence="4" id="KW-0167">Capsid protein</keyword>
<comment type="subcellular location">
    <subcellularLocation>
        <location evidence="1">Virion</location>
    </subcellularLocation>
</comment>